<dbReference type="Proteomes" id="UP000510822">
    <property type="component" value="Chromosome"/>
</dbReference>
<dbReference type="PROSITE" id="PS51635">
    <property type="entry name" value="PNPLA"/>
    <property type="match status" value="1"/>
</dbReference>
<feature type="short sequence motif" description="GXSXG" evidence="2">
    <location>
        <begin position="45"/>
        <end position="49"/>
    </location>
</feature>
<reference evidence="4 5" key="1">
    <citation type="journal article" date="2016" name="Int. J. Syst. Evol. Microbiol.">
        <title>Chitinibacter fontanus sp. nov., isolated from a spring.</title>
        <authorList>
            <person name="Sheu S.Y."/>
            <person name="Li Y.S."/>
            <person name="Young C.C."/>
            <person name="Chen W.M."/>
        </authorList>
    </citation>
    <scope>NUCLEOTIDE SEQUENCE [LARGE SCALE GENOMIC DNA]</scope>
    <source>
        <strain evidence="4 5">STM-7</strain>
    </source>
</reference>
<keyword evidence="2" id="KW-0442">Lipid degradation</keyword>
<evidence type="ECO:0000256" key="2">
    <source>
        <dbReference type="PROSITE-ProRule" id="PRU01161"/>
    </source>
</evidence>
<dbReference type="Pfam" id="PF01734">
    <property type="entry name" value="Patatin"/>
    <property type="match status" value="1"/>
</dbReference>
<protein>
    <submittedName>
        <fullName evidence="4">Patatin-like phospholipase family protein</fullName>
    </submittedName>
</protein>
<dbReference type="EMBL" id="CP058952">
    <property type="protein sequence ID" value="QLI81730.1"/>
    <property type="molecule type" value="Genomic_DNA"/>
</dbReference>
<dbReference type="GO" id="GO:0016042">
    <property type="term" value="P:lipid catabolic process"/>
    <property type="evidence" value="ECO:0007669"/>
    <property type="project" value="UniProtKB-UniRule"/>
</dbReference>
<dbReference type="SUPFAM" id="SSF52151">
    <property type="entry name" value="FabD/lysophospholipase-like"/>
    <property type="match status" value="1"/>
</dbReference>
<proteinExistence type="predicted"/>
<dbReference type="InterPro" id="IPR016035">
    <property type="entry name" value="Acyl_Trfase/lysoPLipase"/>
</dbReference>
<dbReference type="KEGG" id="cfon:HZU75_09405"/>
<dbReference type="AlphaFoldDB" id="A0A7D5ZJZ6"/>
<name>A0A7D5ZJZ6_9NEIS</name>
<sequence length="369" mass="41049">MVKPKRKIAITCQGGGSQTAFTAGALKALYDAGFEDHYQLVSITGTSGGALCATLLWYALLKGDQYLPQRMLDFWADNTAQSAAEAQFNHYVVESIRAVNRGQVPQFNLSPYSPLMQMMSSMSTSNLRPNFTDFRGLLADHIDFDELARLGPQPQLPALILGAAEVLTGTLAKFNSRTEAIRIEHILASCAVPNIFEAVEFDGQAYWDGLFSDNPPIDEVIKPEMVGMENLPEEIWVIKINPNGCSEVPKTPEAISDRRNELIGNVSLFQQLTSIRTLNELLLKDAFKPEFLASRGIKAPVLLPKCLSSDEVRPYHIPFIEMSEEMQKTLDYESKLDRSSENITRLMADGEKQAQQFIQARIASLRDAQ</sequence>
<keyword evidence="1 2" id="KW-0443">Lipid metabolism</keyword>
<evidence type="ECO:0000256" key="1">
    <source>
        <dbReference type="ARBA" id="ARBA00023098"/>
    </source>
</evidence>
<evidence type="ECO:0000313" key="4">
    <source>
        <dbReference type="EMBL" id="QLI81730.1"/>
    </source>
</evidence>
<keyword evidence="5" id="KW-1185">Reference proteome</keyword>
<comment type="caution">
    <text evidence="2">Lacks conserved residue(s) required for the propagation of feature annotation.</text>
</comment>
<dbReference type="GO" id="GO:0016787">
    <property type="term" value="F:hydrolase activity"/>
    <property type="evidence" value="ECO:0007669"/>
    <property type="project" value="UniProtKB-UniRule"/>
</dbReference>
<keyword evidence="2" id="KW-0378">Hydrolase</keyword>
<feature type="active site" description="Nucleophile" evidence="2">
    <location>
        <position position="47"/>
    </location>
</feature>
<dbReference type="RefSeq" id="WP_180305839.1">
    <property type="nucleotide sequence ID" value="NZ_CP058952.1"/>
</dbReference>
<dbReference type="InterPro" id="IPR002641">
    <property type="entry name" value="PNPLA_dom"/>
</dbReference>
<evidence type="ECO:0000313" key="5">
    <source>
        <dbReference type="Proteomes" id="UP000510822"/>
    </source>
</evidence>
<dbReference type="Gene3D" id="3.40.1090.10">
    <property type="entry name" value="Cytosolic phospholipase A2 catalytic domain"/>
    <property type="match status" value="2"/>
</dbReference>
<gene>
    <name evidence="4" type="ORF">HZU75_09405</name>
</gene>
<organism evidence="4 5">
    <name type="scientific">Chitinibacter fontanus</name>
    <dbReference type="NCBI Taxonomy" id="1737446"/>
    <lineage>
        <taxon>Bacteria</taxon>
        <taxon>Pseudomonadati</taxon>
        <taxon>Pseudomonadota</taxon>
        <taxon>Betaproteobacteria</taxon>
        <taxon>Neisseriales</taxon>
        <taxon>Chitinibacteraceae</taxon>
        <taxon>Chitinibacter</taxon>
    </lineage>
</organism>
<feature type="active site" description="Proton acceptor" evidence="2">
    <location>
        <position position="208"/>
    </location>
</feature>
<accession>A0A7D5ZJZ6</accession>
<feature type="domain" description="PNPLA" evidence="3">
    <location>
        <begin position="10"/>
        <end position="221"/>
    </location>
</feature>
<evidence type="ECO:0000259" key="3">
    <source>
        <dbReference type="PROSITE" id="PS51635"/>
    </source>
</evidence>